<name>A0AC36KKW4_9BURK</name>
<sequence>MRNPTKDQEMAMEWLDVGAVADLPELGARVIKRARPGLADVAIFRTQGETVYALEDRCPHKGGPLSQGIVFGERVACPLHNWQIELASGTAVAPDEGTVKTWPLRVEGGRVLLAAEALSGEGAAPAVPACPMSGNCG</sequence>
<accession>A0AC36KKW4</accession>
<protein>
    <submittedName>
        <fullName evidence="2">Nitrite reductase small subunit NirD</fullName>
    </submittedName>
</protein>
<gene>
    <name evidence="2" type="primary">nirD</name>
</gene>
<reference evidence="2" key="1">
    <citation type="submission" date="2025-08" db="UniProtKB">
        <authorList>
            <consortium name="RefSeq"/>
        </authorList>
    </citation>
    <scope>IDENTIFICATION</scope>
</reference>
<keyword evidence="1" id="KW-1185">Reference proteome</keyword>
<dbReference type="Proteomes" id="UP000675920">
    <property type="component" value="Unplaced"/>
</dbReference>
<evidence type="ECO:0000313" key="2">
    <source>
        <dbReference type="RefSeq" id="WP_245591404.1"/>
    </source>
</evidence>
<evidence type="ECO:0000313" key="1">
    <source>
        <dbReference type="Proteomes" id="UP000675920"/>
    </source>
</evidence>
<organism evidence="1 2">
    <name type="scientific">Derxia gummosa DSM 723</name>
    <dbReference type="NCBI Taxonomy" id="1121388"/>
    <lineage>
        <taxon>Bacteria</taxon>
        <taxon>Pseudomonadati</taxon>
        <taxon>Pseudomonadota</taxon>
        <taxon>Betaproteobacteria</taxon>
        <taxon>Burkholderiales</taxon>
        <taxon>Alcaligenaceae</taxon>
        <taxon>Derxia</taxon>
    </lineage>
</organism>
<proteinExistence type="predicted"/>
<dbReference type="RefSeq" id="WP_245591404.1">
    <property type="nucleotide sequence ID" value="NZ_KI519499.1"/>
</dbReference>